<dbReference type="InterPro" id="IPR021833">
    <property type="entry name" value="DUF3425"/>
</dbReference>
<reference evidence="1" key="1">
    <citation type="journal article" date="2021" name="Nat. Commun.">
        <title>Genetic determinants of endophytism in the Arabidopsis root mycobiome.</title>
        <authorList>
            <person name="Mesny F."/>
            <person name="Miyauchi S."/>
            <person name="Thiergart T."/>
            <person name="Pickel B."/>
            <person name="Atanasova L."/>
            <person name="Karlsson M."/>
            <person name="Huettel B."/>
            <person name="Barry K.W."/>
            <person name="Haridas S."/>
            <person name="Chen C."/>
            <person name="Bauer D."/>
            <person name="Andreopoulos W."/>
            <person name="Pangilinan J."/>
            <person name="LaButti K."/>
            <person name="Riley R."/>
            <person name="Lipzen A."/>
            <person name="Clum A."/>
            <person name="Drula E."/>
            <person name="Henrissat B."/>
            <person name="Kohler A."/>
            <person name="Grigoriev I.V."/>
            <person name="Martin F.M."/>
            <person name="Hacquard S."/>
        </authorList>
    </citation>
    <scope>NUCLEOTIDE SEQUENCE</scope>
    <source>
        <strain evidence="1">MPI-CAGE-AT-0021</strain>
    </source>
</reference>
<dbReference type="Proteomes" id="UP000717696">
    <property type="component" value="Unassembled WGS sequence"/>
</dbReference>
<keyword evidence="2" id="KW-1185">Reference proteome</keyword>
<dbReference type="EMBL" id="JAGMUU010000044">
    <property type="protein sequence ID" value="KAH7113934.1"/>
    <property type="molecule type" value="Genomic_DNA"/>
</dbReference>
<protein>
    <submittedName>
        <fullName evidence="1">Uncharacterized protein</fullName>
    </submittedName>
</protein>
<dbReference type="AlphaFoldDB" id="A0A9P9D7C7"/>
<dbReference type="PANTHER" id="PTHR38116">
    <property type="entry name" value="CHROMOSOME 7, WHOLE GENOME SHOTGUN SEQUENCE"/>
    <property type="match status" value="1"/>
</dbReference>
<evidence type="ECO:0000313" key="2">
    <source>
        <dbReference type="Proteomes" id="UP000717696"/>
    </source>
</evidence>
<proteinExistence type="predicted"/>
<evidence type="ECO:0000313" key="1">
    <source>
        <dbReference type="EMBL" id="KAH7113934.1"/>
    </source>
</evidence>
<comment type="caution">
    <text evidence="1">The sequence shown here is derived from an EMBL/GenBank/DDBJ whole genome shotgun (WGS) entry which is preliminary data.</text>
</comment>
<name>A0A9P9D7C7_9HYPO</name>
<gene>
    <name evidence="1" type="ORF">B0J13DRAFT_533710</name>
</gene>
<dbReference type="PANTHER" id="PTHR38116:SF1">
    <property type="entry name" value="BZIP DOMAIN-CONTAINING PROTEIN"/>
    <property type="match status" value="1"/>
</dbReference>
<dbReference type="Pfam" id="PF11905">
    <property type="entry name" value="DUF3425"/>
    <property type="match status" value="1"/>
</dbReference>
<accession>A0A9P9D7C7</accession>
<dbReference type="OrthoDB" id="2245989at2759"/>
<organism evidence="1 2">
    <name type="scientific">Dactylonectria estremocensis</name>
    <dbReference type="NCBI Taxonomy" id="1079267"/>
    <lineage>
        <taxon>Eukaryota</taxon>
        <taxon>Fungi</taxon>
        <taxon>Dikarya</taxon>
        <taxon>Ascomycota</taxon>
        <taxon>Pezizomycotina</taxon>
        <taxon>Sordariomycetes</taxon>
        <taxon>Hypocreomycetidae</taxon>
        <taxon>Hypocreales</taxon>
        <taxon>Nectriaceae</taxon>
        <taxon>Dactylonectria</taxon>
    </lineage>
</organism>
<sequence>MIIPMRVFLNERVRQKDVEVSSEAWVTISDPPTRGNPSFAPDEFTLPTDGGHRMWPRVSKHTNDSVTCGIPGPLSWSVVIQLNTCNALAYNGRFLGIRAETRCDLKRLSPFNEAGSCTVDERCPLTLHPTIIQQTNSHHPWVDLLPLPRMRDNLIQAFQIIDEREIGIDIVSVQVVASEKPTLIVWNDPSNTQSWEASPGFLRKWGHL</sequence>